<sequence length="122" mass="12970">MGYDEIVRLLIKNRANMYPINHMGTSLMHTAASEGHEKTVVTLAERMSAGCINSRDHWGDTPMHVAASNGHVAVLKALFHLGANVNSIRKDGSSPLSLAVAIGSPATVSTLLDLGAQVRPLD</sequence>
<protein>
    <submittedName>
        <fullName evidence="4">Ankyrin</fullName>
    </submittedName>
</protein>
<organism evidence="4 5">
    <name type="scientific">Choiromyces venosus 120613-1</name>
    <dbReference type="NCBI Taxonomy" id="1336337"/>
    <lineage>
        <taxon>Eukaryota</taxon>
        <taxon>Fungi</taxon>
        <taxon>Dikarya</taxon>
        <taxon>Ascomycota</taxon>
        <taxon>Pezizomycotina</taxon>
        <taxon>Pezizomycetes</taxon>
        <taxon>Pezizales</taxon>
        <taxon>Tuberaceae</taxon>
        <taxon>Choiromyces</taxon>
    </lineage>
</organism>
<dbReference type="OrthoDB" id="539213at2759"/>
<dbReference type="PROSITE" id="PS50297">
    <property type="entry name" value="ANK_REP_REGION"/>
    <property type="match status" value="2"/>
</dbReference>
<keyword evidence="5" id="KW-1185">Reference proteome</keyword>
<keyword evidence="1" id="KW-0677">Repeat</keyword>
<accession>A0A3N4K0M7</accession>
<feature type="repeat" description="ANK" evidence="3">
    <location>
        <begin position="58"/>
        <end position="90"/>
    </location>
</feature>
<proteinExistence type="predicted"/>
<dbReference type="PANTHER" id="PTHR24201">
    <property type="entry name" value="ANK_REP_REGION DOMAIN-CONTAINING PROTEIN"/>
    <property type="match status" value="1"/>
</dbReference>
<gene>
    <name evidence="4" type="ORF">L873DRAFT_1671174</name>
</gene>
<dbReference type="PROSITE" id="PS50088">
    <property type="entry name" value="ANK_REPEAT"/>
    <property type="match status" value="2"/>
</dbReference>
<evidence type="ECO:0000313" key="4">
    <source>
        <dbReference type="EMBL" id="RPB03068.1"/>
    </source>
</evidence>
<dbReference type="STRING" id="1336337.A0A3N4K0M7"/>
<dbReference type="SMART" id="SM00248">
    <property type="entry name" value="ANK"/>
    <property type="match status" value="3"/>
</dbReference>
<dbReference type="InterPro" id="IPR050776">
    <property type="entry name" value="Ank_Repeat/CDKN_Inhibitor"/>
</dbReference>
<dbReference type="Pfam" id="PF12796">
    <property type="entry name" value="Ank_2"/>
    <property type="match status" value="1"/>
</dbReference>
<dbReference type="Gene3D" id="1.25.40.20">
    <property type="entry name" value="Ankyrin repeat-containing domain"/>
    <property type="match status" value="1"/>
</dbReference>
<dbReference type="PRINTS" id="PR01415">
    <property type="entry name" value="ANKYRIN"/>
</dbReference>
<dbReference type="InterPro" id="IPR036770">
    <property type="entry name" value="Ankyrin_rpt-contain_sf"/>
</dbReference>
<evidence type="ECO:0000313" key="5">
    <source>
        <dbReference type="Proteomes" id="UP000276215"/>
    </source>
</evidence>
<evidence type="ECO:0000256" key="1">
    <source>
        <dbReference type="ARBA" id="ARBA00022737"/>
    </source>
</evidence>
<feature type="non-terminal residue" evidence="4">
    <location>
        <position position="122"/>
    </location>
</feature>
<reference evidence="4 5" key="1">
    <citation type="journal article" date="2018" name="Nat. Ecol. Evol.">
        <title>Pezizomycetes genomes reveal the molecular basis of ectomycorrhizal truffle lifestyle.</title>
        <authorList>
            <person name="Murat C."/>
            <person name="Payen T."/>
            <person name="Noel B."/>
            <person name="Kuo A."/>
            <person name="Morin E."/>
            <person name="Chen J."/>
            <person name="Kohler A."/>
            <person name="Krizsan K."/>
            <person name="Balestrini R."/>
            <person name="Da Silva C."/>
            <person name="Montanini B."/>
            <person name="Hainaut M."/>
            <person name="Levati E."/>
            <person name="Barry K.W."/>
            <person name="Belfiori B."/>
            <person name="Cichocki N."/>
            <person name="Clum A."/>
            <person name="Dockter R.B."/>
            <person name="Fauchery L."/>
            <person name="Guy J."/>
            <person name="Iotti M."/>
            <person name="Le Tacon F."/>
            <person name="Lindquist E.A."/>
            <person name="Lipzen A."/>
            <person name="Malagnac F."/>
            <person name="Mello A."/>
            <person name="Molinier V."/>
            <person name="Miyauchi S."/>
            <person name="Poulain J."/>
            <person name="Riccioni C."/>
            <person name="Rubini A."/>
            <person name="Sitrit Y."/>
            <person name="Splivallo R."/>
            <person name="Traeger S."/>
            <person name="Wang M."/>
            <person name="Zifcakova L."/>
            <person name="Wipf D."/>
            <person name="Zambonelli A."/>
            <person name="Paolocci F."/>
            <person name="Nowrousian M."/>
            <person name="Ottonello S."/>
            <person name="Baldrian P."/>
            <person name="Spatafora J.W."/>
            <person name="Henrissat B."/>
            <person name="Nagy L.G."/>
            <person name="Aury J.M."/>
            <person name="Wincker P."/>
            <person name="Grigoriev I.V."/>
            <person name="Bonfante P."/>
            <person name="Martin F.M."/>
        </authorList>
    </citation>
    <scope>NUCLEOTIDE SEQUENCE [LARGE SCALE GENOMIC DNA]</scope>
    <source>
        <strain evidence="4 5">120613-1</strain>
    </source>
</reference>
<name>A0A3N4K0M7_9PEZI</name>
<evidence type="ECO:0000256" key="3">
    <source>
        <dbReference type="PROSITE-ProRule" id="PRU00023"/>
    </source>
</evidence>
<keyword evidence="2 3" id="KW-0040">ANK repeat</keyword>
<dbReference type="AlphaFoldDB" id="A0A3N4K0M7"/>
<feature type="repeat" description="ANK" evidence="3">
    <location>
        <begin position="91"/>
        <end position="122"/>
    </location>
</feature>
<dbReference type="InterPro" id="IPR002110">
    <property type="entry name" value="Ankyrin_rpt"/>
</dbReference>
<dbReference type="EMBL" id="ML120364">
    <property type="protein sequence ID" value="RPB03068.1"/>
    <property type="molecule type" value="Genomic_DNA"/>
</dbReference>
<dbReference type="Proteomes" id="UP000276215">
    <property type="component" value="Unassembled WGS sequence"/>
</dbReference>
<evidence type="ECO:0000256" key="2">
    <source>
        <dbReference type="ARBA" id="ARBA00023043"/>
    </source>
</evidence>
<dbReference type="SUPFAM" id="SSF48403">
    <property type="entry name" value="Ankyrin repeat"/>
    <property type="match status" value="1"/>
</dbReference>